<dbReference type="InterPro" id="IPR052018">
    <property type="entry name" value="PHP_domain"/>
</dbReference>
<dbReference type="Pfam" id="PF02811">
    <property type="entry name" value="PHP"/>
    <property type="match status" value="1"/>
</dbReference>
<feature type="domain" description="Polymerase/histidinol phosphatase N-terminal" evidence="2">
    <location>
        <begin position="31"/>
        <end position="106"/>
    </location>
</feature>
<dbReference type="GO" id="GO:0035312">
    <property type="term" value="F:5'-3' DNA exonuclease activity"/>
    <property type="evidence" value="ECO:0007669"/>
    <property type="project" value="TreeGrafter"/>
</dbReference>
<dbReference type="Proteomes" id="UP000697710">
    <property type="component" value="Unassembled WGS sequence"/>
</dbReference>
<comment type="caution">
    <text evidence="3">The sequence shown here is derived from an EMBL/GenBank/DDBJ whole genome shotgun (WGS) entry which is preliminary data.</text>
</comment>
<reference evidence="3" key="1">
    <citation type="submission" date="2020-04" db="EMBL/GenBank/DDBJ databases">
        <authorList>
            <person name="Zhang T."/>
        </authorList>
    </citation>
    <scope>NUCLEOTIDE SEQUENCE</scope>
    <source>
        <strain evidence="3">HKST-UBA01</strain>
    </source>
</reference>
<evidence type="ECO:0000313" key="4">
    <source>
        <dbReference type="Proteomes" id="UP000697710"/>
    </source>
</evidence>
<dbReference type="Pfam" id="PF13263">
    <property type="entry name" value="PHP_C"/>
    <property type="match status" value="1"/>
</dbReference>
<dbReference type="SUPFAM" id="SSF89550">
    <property type="entry name" value="PHP domain-like"/>
    <property type="match status" value="1"/>
</dbReference>
<dbReference type="CDD" id="cd07432">
    <property type="entry name" value="PHP_HisPPase"/>
    <property type="match status" value="1"/>
</dbReference>
<accession>A0A956RPN5</accession>
<protein>
    <submittedName>
        <fullName evidence="3">PHP domain-containing protein</fullName>
    </submittedName>
</protein>
<dbReference type="Gene3D" id="3.20.20.140">
    <property type="entry name" value="Metal-dependent hydrolases"/>
    <property type="match status" value="1"/>
</dbReference>
<dbReference type="PANTHER" id="PTHR42924">
    <property type="entry name" value="EXONUCLEASE"/>
    <property type="match status" value="1"/>
</dbReference>
<reference evidence="3" key="2">
    <citation type="journal article" date="2021" name="Microbiome">
        <title>Successional dynamics and alternative stable states in a saline activated sludge microbial community over 9 years.</title>
        <authorList>
            <person name="Wang Y."/>
            <person name="Ye J."/>
            <person name="Ju F."/>
            <person name="Liu L."/>
            <person name="Boyd J.A."/>
            <person name="Deng Y."/>
            <person name="Parks D.H."/>
            <person name="Jiang X."/>
            <person name="Yin X."/>
            <person name="Woodcroft B.J."/>
            <person name="Tyson G.W."/>
            <person name="Hugenholtz P."/>
            <person name="Polz M.F."/>
            <person name="Zhang T."/>
        </authorList>
    </citation>
    <scope>NUCLEOTIDE SEQUENCE</scope>
    <source>
        <strain evidence="3">HKST-UBA01</strain>
    </source>
</reference>
<dbReference type="InterPro" id="IPR004013">
    <property type="entry name" value="PHP_dom"/>
</dbReference>
<organism evidence="3 4">
    <name type="scientific">Eiseniibacteriota bacterium</name>
    <dbReference type="NCBI Taxonomy" id="2212470"/>
    <lineage>
        <taxon>Bacteria</taxon>
        <taxon>Candidatus Eiseniibacteriota</taxon>
    </lineage>
</organism>
<feature type="region of interest" description="Disordered" evidence="1">
    <location>
        <begin position="1"/>
        <end position="21"/>
    </location>
</feature>
<evidence type="ECO:0000256" key="1">
    <source>
        <dbReference type="SAM" id="MobiDB-lite"/>
    </source>
</evidence>
<proteinExistence type="predicted"/>
<dbReference type="EMBL" id="JAGQHR010000364">
    <property type="protein sequence ID" value="MCA9728368.1"/>
    <property type="molecule type" value="Genomic_DNA"/>
</dbReference>
<dbReference type="InterPro" id="IPR016195">
    <property type="entry name" value="Pol/histidinol_Pase-like"/>
</dbReference>
<dbReference type="GO" id="GO:0004534">
    <property type="term" value="F:5'-3' RNA exonuclease activity"/>
    <property type="evidence" value="ECO:0007669"/>
    <property type="project" value="TreeGrafter"/>
</dbReference>
<gene>
    <name evidence="3" type="ORF">KC729_11840</name>
</gene>
<dbReference type="InterPro" id="IPR003141">
    <property type="entry name" value="Pol/His_phosphatase_N"/>
</dbReference>
<evidence type="ECO:0000259" key="2">
    <source>
        <dbReference type="SMART" id="SM00481"/>
    </source>
</evidence>
<sequence>MGPAARPHPTNPSWAPIAGPRYQPGRPLHRADLHLHSSYSYDVLDLPALRPRALYERARLAGMGYFTLTDHETIRGVLALRQELRQELGSELPIPVINGVEIKINDPRVGHIVHVNVLGLEPPQLGDLARRRRNLDRFLGYCRAQRLYHAYNHPFWFEAGQRADVATVARLIEEFPVVELNAGRIPQLNHRTAELARRADAQLVAASDSHTGRVGRAYTLAPGNTPEEFLGNVIAGNSIVVPKNTSLNEFCSEVQDVLDLIFSSGAAFRIKRTFLRRNRIARSLVRATLGSDRIMRRGLAQRTVRGLLELLSYPAATLFILQQRRMDLRLAESPPASTTERWAA</sequence>
<dbReference type="AlphaFoldDB" id="A0A956RPN5"/>
<dbReference type="PANTHER" id="PTHR42924:SF3">
    <property type="entry name" value="POLYMERASE_HISTIDINOL PHOSPHATASE N-TERMINAL DOMAIN-CONTAINING PROTEIN"/>
    <property type="match status" value="1"/>
</dbReference>
<evidence type="ECO:0000313" key="3">
    <source>
        <dbReference type="EMBL" id="MCA9728368.1"/>
    </source>
</evidence>
<name>A0A956RPN5_UNCEI</name>
<dbReference type="SMART" id="SM00481">
    <property type="entry name" value="POLIIIAc"/>
    <property type="match status" value="1"/>
</dbReference>